<feature type="domain" description="C2CD3 N-terminal C2" evidence="1">
    <location>
        <begin position="5"/>
        <end position="151"/>
    </location>
</feature>
<name>A0ABR1AEH4_POLSC</name>
<dbReference type="InterPro" id="IPR057537">
    <property type="entry name" value="C2_C2CD3_N"/>
</dbReference>
<evidence type="ECO:0000313" key="2">
    <source>
        <dbReference type="EMBL" id="KAK6616873.1"/>
    </source>
</evidence>
<accession>A0ABR1AEH4</accession>
<protein>
    <recommendedName>
        <fullName evidence="1">C2CD3 N-terminal C2 domain-containing protein</fullName>
    </recommendedName>
</protein>
<sequence length="610" mass="69072">MNNALTLPPLVSGNVFGHLKLIVNKVRIIKSLPHRIDKSNIFVSVQWWGDTSPTILRPKFVEIANHSGCDLRGDGLNDCITYNIRTTLYLFRTYLEACETLELVVLEKEDYVIGSAFINNLVDVLNGKKDLLKFPLVDCAGEAIGEILIHLYIFIEANYKNETNKQYSIQESVVTSKKYQNNKDKKENFKPSVNQRGKVQIGHSQTCSKSEKQTLNVIKKSSHFCEKLQSTKSMQEKCKLNRHLKSLNSKVKSPISKGNANKNEMKQQFEAQILPQINTVSDTSKVISINLFPTERKSVSEKQATRKSNANISYNKPTLPFKPVQRSSSFNSECVKQSNSKTIVPTKCLTSSETKMSSSKRVDQNQIKNESKTANLIKEQEPCSEFSVVQKNRNSDGFLNKRVMDYLLGHDMSKKDEELALNVLKEMSPSQNFVSRITQLAIPMSDSPTISNYKISVNDNRKVSLNSNKNKFELSFNFNDPLERKYYNKFFADNQSLNAFSSAKLIDESCHICASPVVNCIQNSCLHRNTVMYEEDANPSCSAVVNKKQADLFLKSDTCESSLSNKDTCCLYNQKISELDKIIETLNHFDKRTLSQGKKSENTNIVELNS</sequence>
<evidence type="ECO:0000313" key="3">
    <source>
        <dbReference type="Proteomes" id="UP001359485"/>
    </source>
</evidence>
<comment type="caution">
    <text evidence="2">The sequence shown here is derived from an EMBL/GenBank/DDBJ whole genome shotgun (WGS) entry which is preliminary data.</text>
</comment>
<evidence type="ECO:0000259" key="1">
    <source>
        <dbReference type="Pfam" id="PF25339"/>
    </source>
</evidence>
<reference evidence="2 3" key="1">
    <citation type="submission" date="2023-09" db="EMBL/GenBank/DDBJ databases">
        <title>Genomes of two closely related lineages of the louse Polyplax serrata with different host specificities.</title>
        <authorList>
            <person name="Martinu J."/>
            <person name="Tarabai H."/>
            <person name="Stefka J."/>
            <person name="Hypsa V."/>
        </authorList>
    </citation>
    <scope>NUCLEOTIDE SEQUENCE [LARGE SCALE GENOMIC DNA]</scope>
    <source>
        <strain evidence="2">98ZLc_SE</strain>
    </source>
</reference>
<gene>
    <name evidence="2" type="ORF">RUM44_005311</name>
</gene>
<dbReference type="EMBL" id="JAWJWF010000054">
    <property type="protein sequence ID" value="KAK6616873.1"/>
    <property type="molecule type" value="Genomic_DNA"/>
</dbReference>
<dbReference type="Pfam" id="PF25339">
    <property type="entry name" value="C2_C2CD3_N"/>
    <property type="match status" value="1"/>
</dbReference>
<dbReference type="Proteomes" id="UP001359485">
    <property type="component" value="Unassembled WGS sequence"/>
</dbReference>
<proteinExistence type="predicted"/>
<organism evidence="2 3">
    <name type="scientific">Polyplax serrata</name>
    <name type="common">Common mouse louse</name>
    <dbReference type="NCBI Taxonomy" id="468196"/>
    <lineage>
        <taxon>Eukaryota</taxon>
        <taxon>Metazoa</taxon>
        <taxon>Ecdysozoa</taxon>
        <taxon>Arthropoda</taxon>
        <taxon>Hexapoda</taxon>
        <taxon>Insecta</taxon>
        <taxon>Pterygota</taxon>
        <taxon>Neoptera</taxon>
        <taxon>Paraneoptera</taxon>
        <taxon>Psocodea</taxon>
        <taxon>Troctomorpha</taxon>
        <taxon>Phthiraptera</taxon>
        <taxon>Anoplura</taxon>
        <taxon>Polyplacidae</taxon>
        <taxon>Polyplax</taxon>
    </lineage>
</organism>
<keyword evidence="3" id="KW-1185">Reference proteome</keyword>